<protein>
    <recommendedName>
        <fullName evidence="12">Dopey N-terminal domain-containing protein</fullName>
    </recommendedName>
</protein>
<evidence type="ECO:0000256" key="2">
    <source>
        <dbReference type="ARBA" id="ARBA00022448"/>
    </source>
</evidence>
<dbReference type="Pfam" id="PF24598">
    <property type="entry name" value="DOP1_C"/>
    <property type="match status" value="1"/>
</dbReference>
<dbReference type="InterPro" id="IPR007249">
    <property type="entry name" value="DOP1_N"/>
</dbReference>
<feature type="domain" description="DOP1 N-terminal" evidence="7">
    <location>
        <begin position="7"/>
        <end position="292"/>
    </location>
</feature>
<proteinExistence type="inferred from homology"/>
<evidence type="ECO:0000256" key="4">
    <source>
        <dbReference type="ARBA" id="ARBA00023034"/>
    </source>
</evidence>
<comment type="subcellular location">
    <subcellularLocation>
        <location evidence="1">Golgi apparatus membrane</location>
        <topology evidence="1">Peripheral membrane protein</topology>
    </subcellularLocation>
</comment>
<keyword evidence="5" id="KW-0472">Membrane</keyword>
<comment type="caution">
    <text evidence="10">The sequence shown here is derived from an EMBL/GenBank/DDBJ whole genome shotgun (WGS) entry which is preliminary data.</text>
</comment>
<evidence type="ECO:0000259" key="7">
    <source>
        <dbReference type="Pfam" id="PF04118"/>
    </source>
</evidence>
<reference evidence="10 11" key="1">
    <citation type="submission" date="2023-04" db="EMBL/GenBank/DDBJ databases">
        <title>Genome of Basidiobolus ranarum AG-B5.</title>
        <authorList>
            <person name="Stajich J.E."/>
            <person name="Carter-House D."/>
            <person name="Gryganskyi A."/>
        </authorList>
    </citation>
    <scope>NUCLEOTIDE SEQUENCE [LARGE SCALE GENOMIC DNA]</scope>
    <source>
        <strain evidence="10 11">AG-B5</strain>
    </source>
</reference>
<name>A0ABR2X3U0_9FUNG</name>
<evidence type="ECO:0000313" key="10">
    <source>
        <dbReference type="EMBL" id="KAK9768419.1"/>
    </source>
</evidence>
<organism evidence="10 11">
    <name type="scientific">Basidiobolus ranarum</name>
    <dbReference type="NCBI Taxonomy" id="34480"/>
    <lineage>
        <taxon>Eukaryota</taxon>
        <taxon>Fungi</taxon>
        <taxon>Fungi incertae sedis</taxon>
        <taxon>Zoopagomycota</taxon>
        <taxon>Entomophthoromycotina</taxon>
        <taxon>Basidiobolomycetes</taxon>
        <taxon>Basidiobolales</taxon>
        <taxon>Basidiobolaceae</taxon>
        <taxon>Basidiobolus</taxon>
    </lineage>
</organism>
<dbReference type="InterPro" id="IPR016024">
    <property type="entry name" value="ARM-type_fold"/>
</dbReference>
<comment type="similarity">
    <text evidence="6">Belongs to the DOP1 family.</text>
</comment>
<dbReference type="SUPFAM" id="SSF48371">
    <property type="entry name" value="ARM repeat"/>
    <property type="match status" value="1"/>
</dbReference>
<evidence type="ECO:0000259" key="8">
    <source>
        <dbReference type="Pfam" id="PF24597"/>
    </source>
</evidence>
<evidence type="ECO:0008006" key="12">
    <source>
        <dbReference type="Google" id="ProtNLM"/>
    </source>
</evidence>
<keyword evidence="3" id="KW-0653">Protein transport</keyword>
<dbReference type="PANTHER" id="PTHR14042:SF24">
    <property type="entry name" value="PROTEIN DOPEY-1 HOMOLOG"/>
    <property type="match status" value="1"/>
</dbReference>
<evidence type="ECO:0000256" key="5">
    <source>
        <dbReference type="ARBA" id="ARBA00023136"/>
    </source>
</evidence>
<feature type="domain" description="DOP1-like C-terminal" evidence="9">
    <location>
        <begin position="1316"/>
        <end position="1784"/>
    </location>
</feature>
<keyword evidence="2" id="KW-0813">Transport</keyword>
<dbReference type="PANTHER" id="PTHR14042">
    <property type="entry name" value="DOPEY-RELATED"/>
    <property type="match status" value="1"/>
</dbReference>
<dbReference type="Pfam" id="PF24597">
    <property type="entry name" value="TPR_DOP1_M"/>
    <property type="match status" value="1"/>
</dbReference>
<dbReference type="InterPro" id="IPR056458">
    <property type="entry name" value="TPR_DOP1_M"/>
</dbReference>
<evidence type="ECO:0000256" key="1">
    <source>
        <dbReference type="ARBA" id="ARBA00004395"/>
    </source>
</evidence>
<keyword evidence="11" id="KW-1185">Reference proteome</keyword>
<dbReference type="Pfam" id="PF04118">
    <property type="entry name" value="Dopey_N"/>
    <property type="match status" value="1"/>
</dbReference>
<gene>
    <name evidence="10" type="ORF">K7432_000963</name>
</gene>
<evidence type="ECO:0000256" key="3">
    <source>
        <dbReference type="ARBA" id="ARBA00022927"/>
    </source>
</evidence>
<keyword evidence="4" id="KW-0333">Golgi apparatus</keyword>
<dbReference type="InterPro" id="IPR056457">
    <property type="entry name" value="DOP1_C"/>
</dbReference>
<evidence type="ECO:0000313" key="11">
    <source>
        <dbReference type="Proteomes" id="UP001479436"/>
    </source>
</evidence>
<evidence type="ECO:0000259" key="9">
    <source>
        <dbReference type="Pfam" id="PF24598"/>
    </source>
</evidence>
<accession>A0ABR2X3U0</accession>
<dbReference type="Proteomes" id="UP001479436">
    <property type="component" value="Unassembled WGS sequence"/>
</dbReference>
<sequence>MEQQQLDSKYHKYILLVERILNSFESVNEWADVIAFLGRLLKSFQAYPQYAFVPHKLVVAKRLAQCLNPALPAGVHQKTLEVYEYIFQSIGGGQLEEDLHLYSYGLFPFLQNASTSVKTQLLKIFEKHYLPLGKSLSPCLKSFILALLPGLEEERTELFEKVVALLDKLNNVVGPASFYQAMWLCLISAPPLRWCAINFLSQRMPKIVSLEDVAFLLGSDTGLMVRALSATLDDKDILVQRGILEVLVNGFPLQSQIFEEENLKILMSHAIGVVLRKDMSLNRRLYSWLLGPGEQKQQQEYFEAYTKKTLLSAMREMFFLESANVIDLQRPYKILISLMDKWEIGYPIVRDLLIDILSSLKKHYDGGHHESELYQTANMFISMVEPRLLWSTLYTSMTSDMSTNSILNLIDFVVNYVSFGDAETLRIHFPLFLSLLLHSLKDSQSSEKYLERLPRMRAILEACLSLVKNMSPDQFSEVAFNGGLSSGDVVDGEGEDKKQSKSPLVSTRSSLKINDDVVAFAEKLYHEGRNEDDLEAIGGSELASIALDYIHHSYTSGLEICLQLRQSNEDGDNPLGVPQQFAPLLKELSTLSLTIINGMDIDSSEKSTKSSVVDHIFIEHLQKIKTFCLQAQDLLLLDTVFTYLYKVVKDSRFTNEAEVQKDMFLERLVNELWEFLTPDHVWQHERIVELIWMSHRLSSEHCLPNAVTKLLTPQPIELRIKAFEIFSVFWSHSLNHKESHFVLARSLLIVLGSLQDDEPRISRVAQSWIRSHVFAHQELHQSFLEILTMVLLDPYLSWSSYDQPSEHHTFQFYQYRGRFDEAQVAYGFHCIKMLWKLGGSAFLRVLRNTEIQNETLIERSKGLIDAKENSKHTSYLQVVVDSSLRFLQSEFSSEYPEHVHHLNYDIQRACTDNLFLFVSHASEKDANLVCTIRDTLFGKLLYAIDKRNSELQACLLPLLYITLNLAPLSRESAKKPTAMPSISHAPPVRTETDDDYFDDFVEPSGFAHHLSDTPKTVDRTSLDPLSTFINVMVKAISTLSDSSIIYDWLHFIVVTLPSIDQSSDQIVDALVNCICSQITIIITDIQGSKPSSEINRPSEGYSYSEQITGLLEGLDKITIYALNGSVAWERLYKSKNREPYIEFWDSPYQFSNNTTSNSKHKLREVILQKFFNIHDILYSTWLVVRQNYLHKDGESSGRLESMVDTQKNKICNCLRTFLIRLYTIQPIEVSEAFVAIWILNNLSVITAEEKTVLVDNTSIELFRSVPKARPDFVIPTLLESIRKRAAMSQKGKKPTDFSELNGLAILKYLEFYCQIELDTDSSADIWNYCIRFAREYFHNASGHKYVFPYILRLLTTVYLKLSPSDISERKVHREARDVYQRILDYAILLVGKLFSLGMWSRKSTRESDELIDQYQLQILQKKFSRDLSDKIPEETEQYLKEKEIRIFQNIMEYIATFVLPNLNSILHEQDRITTIFSNLVYYIISPILKNPTSCGHYMEPVLDIILAANRIPFTYKIWRKEVWDYFMDMQFFPLHPELSHKWSKVIQSVISYEKERFAEVLGKITASPSALFSSKEQEMLNRVQMLRRLSFIIFSGTHDQYLAILPTIQEKLVELVKSNVEELVHVEIYLCLRVLLVRISHRHLTNFWPVLLTELIRLFEMFRQKGVENSLQCDLMLAACKFLDLVFTLGTDDFQIHQWIFITDGVDVSKVSAASYGLLEKIDPKISDNSIETAAKELTQVTELTSKNSQSKKPMLCMRKITKASELSFFVKYVSLHVYQDTYSLNEPDMPFIEKLIENDLIEFDE</sequence>
<dbReference type="EMBL" id="JASJQH010000019">
    <property type="protein sequence ID" value="KAK9768419.1"/>
    <property type="molecule type" value="Genomic_DNA"/>
</dbReference>
<feature type="domain" description="DOP1-like middle TPR" evidence="8">
    <location>
        <begin position="301"/>
        <end position="469"/>
    </location>
</feature>
<evidence type="ECO:0000256" key="6">
    <source>
        <dbReference type="ARBA" id="ARBA00046326"/>
    </source>
</evidence>
<dbReference type="InterPro" id="IPR040314">
    <property type="entry name" value="DOP1"/>
</dbReference>